<reference evidence="7 8" key="1">
    <citation type="submission" date="2021-02" db="EMBL/GenBank/DDBJ databases">
        <title>Porcisia hertigi Genome sequencing and assembly.</title>
        <authorList>
            <person name="Almutairi H."/>
            <person name="Gatherer D."/>
        </authorList>
    </citation>
    <scope>NUCLEOTIDE SEQUENCE [LARGE SCALE GENOMIC DNA]</scope>
    <source>
        <strain evidence="7 8">C119</strain>
    </source>
</reference>
<dbReference type="Proteomes" id="UP000674318">
    <property type="component" value="Unassembled WGS sequence"/>
</dbReference>
<evidence type="ECO:0000313" key="8">
    <source>
        <dbReference type="Proteomes" id="UP000674318"/>
    </source>
</evidence>
<comment type="caution">
    <text evidence="7">The sequence shown here is derived from an EMBL/GenBank/DDBJ whole genome shotgun (WGS) entry which is preliminary data.</text>
</comment>
<evidence type="ECO:0000313" key="7">
    <source>
        <dbReference type="EMBL" id="KAG5510892.1"/>
    </source>
</evidence>
<keyword evidence="3" id="KW-0963">Cytoplasm</keyword>
<comment type="subcellular location">
    <subcellularLocation>
        <location evidence="1">Cytoplasm</location>
    </subcellularLocation>
</comment>
<dbReference type="InterPro" id="IPR032675">
    <property type="entry name" value="LRR_dom_sf"/>
</dbReference>
<dbReference type="OrthoDB" id="676979at2759"/>
<dbReference type="PROSITE" id="PS51450">
    <property type="entry name" value="LRR"/>
    <property type="match status" value="1"/>
</dbReference>
<evidence type="ECO:0000256" key="2">
    <source>
        <dbReference type="ARBA" id="ARBA00014223"/>
    </source>
</evidence>
<dbReference type="PANTHER" id="PTHR46545">
    <property type="entry name" value="LEUCINE-RICH REPEAT-CONTAINING PROTEIN 51"/>
    <property type="match status" value="1"/>
</dbReference>
<dbReference type="RefSeq" id="XP_067759364.1">
    <property type="nucleotide sequence ID" value="XM_067902343.1"/>
</dbReference>
<accession>A0A836LJV6</accession>
<evidence type="ECO:0000256" key="1">
    <source>
        <dbReference type="ARBA" id="ARBA00004496"/>
    </source>
</evidence>
<feature type="region of interest" description="Disordered" evidence="6">
    <location>
        <begin position="152"/>
        <end position="181"/>
    </location>
</feature>
<organism evidence="7 8">
    <name type="scientific">Porcisia hertigi</name>
    <dbReference type="NCBI Taxonomy" id="2761500"/>
    <lineage>
        <taxon>Eukaryota</taxon>
        <taxon>Discoba</taxon>
        <taxon>Euglenozoa</taxon>
        <taxon>Kinetoplastea</taxon>
        <taxon>Metakinetoplastina</taxon>
        <taxon>Trypanosomatida</taxon>
        <taxon>Trypanosomatidae</taxon>
        <taxon>Leishmaniinae</taxon>
        <taxon>Porcisia</taxon>
    </lineage>
</organism>
<feature type="region of interest" description="Disordered" evidence="6">
    <location>
        <begin position="590"/>
        <end position="626"/>
    </location>
</feature>
<feature type="compositionally biased region" description="Polar residues" evidence="6">
    <location>
        <begin position="100"/>
        <end position="113"/>
    </location>
</feature>
<dbReference type="AlphaFoldDB" id="A0A836LJV6"/>
<dbReference type="PANTHER" id="PTHR46545:SF1">
    <property type="entry name" value="LEUCINE-RICH REPEAT-CONTAINING PROTEIN 51"/>
    <property type="match status" value="1"/>
</dbReference>
<keyword evidence="8" id="KW-1185">Reference proteome</keyword>
<sequence>MEYEQVERGRRVVTDAITSQDVNGYYDLLSPQVLLVTHFPYPPIIADSNLQGVRRWVHKSEKRHLTVVAAAAAAAAAAAGGGGGGAATIPAAGSRGYATASLNTPSKASTASPVTVAGESGVRSQRQRVRELLRRQEQWRIAGQRRYEAFRKRRERTHRCATGDEVDDDDVGGADGSVRGGNADALVEQAALPQQAKTDGHGRARSAGRTIPVRHNASKSPDNRVRSEASAAAARAADGLRWFQQQQRQTQPSQPIARSHQQWSAVGSSAPTSTDASAAAHKNRLSDGNLVPYEDAVTITEGQLLVSHRLFELLHWVASSASKSGPTGQMVPVEVDLQLRKDILQEEEVLVPPPVPTTEQEAYSQLGRQFTERNQPLSCMRVVWGAENLLFEDKIFFDDGLAVTIHRRMLTVAEVLAKWTPAVPPSSLALCDMSSSPLPLRQRQTRLSERKGRRASLPPGKAGGSAVNARGLAVGRPEQVYHAVEAFYKPIASRVDTRNDVWPLLDFSFVEATEPAALLRATPVSGRVHVNQVPRAVLDPQAIQGVFLNKESDPSKADKSVSKRTLIKARNKHGEEEAYEFQTQKRRFSFNSNDDGVAGGGDGDEFGTSGTTGSRQRNKNGTTNGFRPERYDASCVRISGCHLHAKMEQLLPVLRRLVANCFLTLHTLDMSQNGISSLTDLSLLPLENLRLHGNAIADWRVVETRIAPLPYLSILTLHGNPIAEETGLGDTVGCSGKAVAQDSNGADIHSNASRDGRAAGDSNYWRRLLALLLGNPARVVPLRQVDFVTLTGLEYNIAGAYEMFTTGRSGVLAKARSAVGMGSGCTQKVR</sequence>
<evidence type="ECO:0000256" key="5">
    <source>
        <dbReference type="ARBA" id="ARBA00022737"/>
    </source>
</evidence>
<feature type="region of interest" description="Disordered" evidence="6">
    <location>
        <begin position="244"/>
        <end position="281"/>
    </location>
</feature>
<evidence type="ECO:0000256" key="3">
    <source>
        <dbReference type="ARBA" id="ARBA00022490"/>
    </source>
</evidence>
<gene>
    <name evidence="7" type="ORF">JKF63_06393</name>
</gene>
<evidence type="ECO:0000256" key="4">
    <source>
        <dbReference type="ARBA" id="ARBA00022614"/>
    </source>
</evidence>
<proteinExistence type="predicted"/>
<feature type="region of interest" description="Disordered" evidence="6">
    <location>
        <begin position="441"/>
        <end position="466"/>
    </location>
</feature>
<protein>
    <recommendedName>
        <fullName evidence="2">Leucine-rich repeat-containing protein 51</fullName>
    </recommendedName>
</protein>
<dbReference type="GeneID" id="94292420"/>
<keyword evidence="5" id="KW-0677">Repeat</keyword>
<dbReference type="EMBL" id="JAFJZO010000007">
    <property type="protein sequence ID" value="KAG5510892.1"/>
    <property type="molecule type" value="Genomic_DNA"/>
</dbReference>
<dbReference type="SUPFAM" id="SSF52058">
    <property type="entry name" value="L domain-like"/>
    <property type="match status" value="1"/>
</dbReference>
<feature type="region of interest" description="Disordered" evidence="6">
    <location>
        <begin position="98"/>
        <end position="127"/>
    </location>
</feature>
<keyword evidence="4" id="KW-0433">Leucine-rich repeat</keyword>
<dbReference type="GO" id="GO:0005737">
    <property type="term" value="C:cytoplasm"/>
    <property type="evidence" value="ECO:0007669"/>
    <property type="project" value="UniProtKB-SubCell"/>
</dbReference>
<feature type="region of interest" description="Disordered" evidence="6">
    <location>
        <begin position="193"/>
        <end position="231"/>
    </location>
</feature>
<feature type="compositionally biased region" description="Low complexity" evidence="6">
    <location>
        <begin position="244"/>
        <end position="254"/>
    </location>
</feature>
<dbReference type="Gene3D" id="3.80.10.10">
    <property type="entry name" value="Ribonuclease Inhibitor"/>
    <property type="match status" value="1"/>
</dbReference>
<dbReference type="InterPro" id="IPR001611">
    <property type="entry name" value="Leu-rich_rpt"/>
</dbReference>
<dbReference type="KEGG" id="phet:94292420"/>
<feature type="compositionally biased region" description="Low complexity" evidence="6">
    <location>
        <begin position="268"/>
        <end position="280"/>
    </location>
</feature>
<evidence type="ECO:0000256" key="6">
    <source>
        <dbReference type="SAM" id="MobiDB-lite"/>
    </source>
</evidence>
<name>A0A836LJV6_9TRYP</name>